<sequence>MMVKFNKYNLVLTIKRLIGIAAAMILGYLAFNFGIKLVFYFLYVGTSLIDALFASLV</sequence>
<dbReference type="Proteomes" id="UP001549162">
    <property type="component" value="Unassembled WGS sequence"/>
</dbReference>
<evidence type="ECO:0000313" key="1">
    <source>
        <dbReference type="EMBL" id="MET3616620.1"/>
    </source>
</evidence>
<organism evidence="1 2">
    <name type="scientific">Peptoniphilus olsenii</name>
    <dbReference type="NCBI Taxonomy" id="411570"/>
    <lineage>
        <taxon>Bacteria</taxon>
        <taxon>Bacillati</taxon>
        <taxon>Bacillota</taxon>
        <taxon>Tissierellia</taxon>
        <taxon>Tissierellales</taxon>
        <taxon>Peptoniphilaceae</taxon>
        <taxon>Peptoniphilus</taxon>
    </lineage>
</organism>
<keyword evidence="2" id="KW-1185">Reference proteome</keyword>
<accession>A0ABV2J776</accession>
<reference evidence="1 2" key="1">
    <citation type="submission" date="2024-06" db="EMBL/GenBank/DDBJ databases">
        <title>Genomic Encyclopedia of Type Strains, Phase IV (KMG-IV): sequencing the most valuable type-strain genomes for metagenomic binning, comparative biology and taxonomic classification.</title>
        <authorList>
            <person name="Goeker M."/>
        </authorList>
    </citation>
    <scope>NUCLEOTIDE SEQUENCE [LARGE SCALE GENOMIC DNA]</scope>
    <source>
        <strain evidence="1 2">DSM 21460</strain>
    </source>
</reference>
<dbReference type="EMBL" id="JBEPMA010000001">
    <property type="protein sequence ID" value="MET3616620.1"/>
    <property type="molecule type" value="Genomic_DNA"/>
</dbReference>
<gene>
    <name evidence="1" type="ORF">ABID14_000240</name>
</gene>
<dbReference type="RefSeq" id="WP_354366785.1">
    <property type="nucleotide sequence ID" value="NZ_JBEPMA010000001.1"/>
</dbReference>
<evidence type="ECO:0000313" key="2">
    <source>
        <dbReference type="Proteomes" id="UP001549162"/>
    </source>
</evidence>
<name>A0ABV2J776_9FIRM</name>
<comment type="caution">
    <text evidence="1">The sequence shown here is derived from an EMBL/GenBank/DDBJ whole genome shotgun (WGS) entry which is preliminary data.</text>
</comment>
<proteinExistence type="predicted"/>
<protein>
    <submittedName>
        <fullName evidence="1">Uncharacterized protein</fullName>
    </submittedName>
</protein>